<evidence type="ECO:0000313" key="3">
    <source>
        <dbReference type="EMBL" id="GGO66881.1"/>
    </source>
</evidence>
<dbReference type="Proteomes" id="UP000606935">
    <property type="component" value="Unassembled WGS sequence"/>
</dbReference>
<dbReference type="CDD" id="cd00118">
    <property type="entry name" value="LysM"/>
    <property type="match status" value="1"/>
</dbReference>
<keyword evidence="1" id="KW-0732">Signal</keyword>
<evidence type="ECO:0000313" key="4">
    <source>
        <dbReference type="Proteomes" id="UP000606935"/>
    </source>
</evidence>
<feature type="signal peptide" evidence="1">
    <location>
        <begin position="1"/>
        <end position="21"/>
    </location>
</feature>
<name>A0A918DH83_9ALTE</name>
<organism evidence="3 4">
    <name type="scientific">Bowmanella pacifica</name>
    <dbReference type="NCBI Taxonomy" id="502051"/>
    <lineage>
        <taxon>Bacteria</taxon>
        <taxon>Pseudomonadati</taxon>
        <taxon>Pseudomonadota</taxon>
        <taxon>Gammaproteobacteria</taxon>
        <taxon>Alteromonadales</taxon>
        <taxon>Alteromonadaceae</taxon>
        <taxon>Bowmanella</taxon>
    </lineage>
</organism>
<dbReference type="PANTHER" id="PTHR34700:SF8">
    <property type="entry name" value="POTASSIUM BINDING PROTEIN KBP"/>
    <property type="match status" value="1"/>
</dbReference>
<proteinExistence type="predicted"/>
<comment type="caution">
    <text evidence="3">The sequence shown here is derived from an EMBL/GenBank/DDBJ whole genome shotgun (WGS) entry which is preliminary data.</text>
</comment>
<evidence type="ECO:0000256" key="1">
    <source>
        <dbReference type="SAM" id="SignalP"/>
    </source>
</evidence>
<dbReference type="InterPro" id="IPR036779">
    <property type="entry name" value="LysM_dom_sf"/>
</dbReference>
<evidence type="ECO:0000259" key="2">
    <source>
        <dbReference type="PROSITE" id="PS51782"/>
    </source>
</evidence>
<gene>
    <name evidence="3" type="ORF">GCM10010982_12110</name>
</gene>
<feature type="chain" id="PRO_5037287322" description="LysM domain-containing protein" evidence="1">
    <location>
        <begin position="22"/>
        <end position="357"/>
    </location>
</feature>
<feature type="domain" description="LysM" evidence="2">
    <location>
        <begin position="30"/>
        <end position="78"/>
    </location>
</feature>
<dbReference type="EMBL" id="BMLS01000001">
    <property type="protein sequence ID" value="GGO66881.1"/>
    <property type="molecule type" value="Genomic_DNA"/>
</dbReference>
<dbReference type="PROSITE" id="PS51782">
    <property type="entry name" value="LYSM"/>
    <property type="match status" value="1"/>
</dbReference>
<accession>A0A918DH83</accession>
<dbReference type="SMART" id="SM00257">
    <property type="entry name" value="LysM"/>
    <property type="match status" value="1"/>
</dbReference>
<keyword evidence="4" id="KW-1185">Reference proteome</keyword>
<dbReference type="RefSeq" id="WP_188691634.1">
    <property type="nucleotide sequence ID" value="NZ_BMLS01000001.1"/>
</dbReference>
<sequence length="357" mass="39830">MRLKLSKWLVWLCLFPAWCMAVTVKPDAPAVYTVKKGDTLWDISSLYLEQPWQWPELWRHNSQIKNPHLIYPGDELRLEWGADGQPVLVMSRTSEPKSVIKLSPSGKRVDKSLTPIPVLPWTVIQPFIENGLVMSEEAYQALPKLLGDYDGGIRYATGDLVVGEYGETEQEMMLLRQQGVIRDMQDNIIGVQVRHVADASLLPTEQDRLMLVNLRDANFEAVQGDRLGSRTLLPDGQDLELQAAEGMRGHIIGNLREHNLMGKLDIVVLDVGERDDIAAGTVMGIYLPGPNLDTSDKPSYAKSTDWLFGLAEDEDVVIAPPIKVGELVVFRVFENTSYGLIVKASNIIKRGALVAHP</sequence>
<protein>
    <recommendedName>
        <fullName evidence="2">LysM domain-containing protein</fullName>
    </recommendedName>
</protein>
<dbReference type="AlphaFoldDB" id="A0A918DH83"/>
<dbReference type="SUPFAM" id="SSF54106">
    <property type="entry name" value="LysM domain"/>
    <property type="match status" value="1"/>
</dbReference>
<dbReference type="Gene3D" id="3.10.350.10">
    <property type="entry name" value="LysM domain"/>
    <property type="match status" value="1"/>
</dbReference>
<dbReference type="InterPro" id="IPR052196">
    <property type="entry name" value="Bact_Kbp"/>
</dbReference>
<dbReference type="Pfam" id="PF01476">
    <property type="entry name" value="LysM"/>
    <property type="match status" value="1"/>
</dbReference>
<reference evidence="3" key="1">
    <citation type="journal article" date="2014" name="Int. J. Syst. Evol. Microbiol.">
        <title>Complete genome sequence of Corynebacterium casei LMG S-19264T (=DSM 44701T), isolated from a smear-ripened cheese.</title>
        <authorList>
            <consortium name="US DOE Joint Genome Institute (JGI-PGF)"/>
            <person name="Walter F."/>
            <person name="Albersmeier A."/>
            <person name="Kalinowski J."/>
            <person name="Ruckert C."/>
        </authorList>
    </citation>
    <scope>NUCLEOTIDE SEQUENCE</scope>
    <source>
        <strain evidence="3">CGMCC 1.7086</strain>
    </source>
</reference>
<reference evidence="3" key="2">
    <citation type="submission" date="2020-09" db="EMBL/GenBank/DDBJ databases">
        <authorList>
            <person name="Sun Q."/>
            <person name="Zhou Y."/>
        </authorList>
    </citation>
    <scope>NUCLEOTIDE SEQUENCE</scope>
    <source>
        <strain evidence="3">CGMCC 1.7086</strain>
    </source>
</reference>
<dbReference type="InterPro" id="IPR018392">
    <property type="entry name" value="LysM"/>
</dbReference>
<dbReference type="PANTHER" id="PTHR34700">
    <property type="entry name" value="POTASSIUM BINDING PROTEIN KBP"/>
    <property type="match status" value="1"/>
</dbReference>